<dbReference type="EMBL" id="JAURUR010000011">
    <property type="protein sequence ID" value="MDP9765378.1"/>
    <property type="molecule type" value="Genomic_DNA"/>
</dbReference>
<dbReference type="Proteomes" id="UP001232163">
    <property type="component" value="Unassembled WGS sequence"/>
</dbReference>
<keyword evidence="2" id="KW-1185">Reference proteome</keyword>
<reference evidence="1 2" key="1">
    <citation type="submission" date="2023-07" db="EMBL/GenBank/DDBJ databases">
        <title>Genomic Encyclopedia of Type Strains, Phase IV (KMG-IV): sequencing the most valuable type-strain genomes for metagenomic binning, comparative biology and taxonomic classification.</title>
        <authorList>
            <person name="Goeker M."/>
        </authorList>
    </citation>
    <scope>NUCLEOTIDE SEQUENCE [LARGE SCALE GENOMIC DNA]</scope>
    <source>
        <strain evidence="1 2">NIO-1023</strain>
    </source>
</reference>
<proteinExistence type="predicted"/>
<sequence>MTNRTFIEIILGTEVTEVVDREEIEDALDEALQGAGLGEITGGGTGLGMVHVDVEVDATCSNEAADLIRRTLQGLGVPEGSWVRGPGAGEDHAPSP</sequence>
<name>A0ABT9MFK1_9DEIO</name>
<evidence type="ECO:0000313" key="2">
    <source>
        <dbReference type="Proteomes" id="UP001232163"/>
    </source>
</evidence>
<comment type="caution">
    <text evidence="1">The sequence shown here is derived from an EMBL/GenBank/DDBJ whole genome shotgun (WGS) entry which is preliminary data.</text>
</comment>
<protein>
    <submittedName>
        <fullName evidence="1">Uncharacterized protein</fullName>
    </submittedName>
</protein>
<accession>A0ABT9MFK1</accession>
<dbReference type="RefSeq" id="WP_307467324.1">
    <property type="nucleotide sequence ID" value="NZ_JAURUR010000011.1"/>
</dbReference>
<evidence type="ECO:0000313" key="1">
    <source>
        <dbReference type="EMBL" id="MDP9765378.1"/>
    </source>
</evidence>
<gene>
    <name evidence="1" type="ORF">QO006_002829</name>
</gene>
<organism evidence="1 2">
    <name type="scientific">Deinococcus enclensis</name>
    <dbReference type="NCBI Taxonomy" id="1049582"/>
    <lineage>
        <taxon>Bacteria</taxon>
        <taxon>Thermotogati</taxon>
        <taxon>Deinococcota</taxon>
        <taxon>Deinococci</taxon>
        <taxon>Deinococcales</taxon>
        <taxon>Deinococcaceae</taxon>
        <taxon>Deinococcus</taxon>
    </lineage>
</organism>